<dbReference type="Proteomes" id="UP000198683">
    <property type="component" value="Unassembled WGS sequence"/>
</dbReference>
<protein>
    <submittedName>
        <fullName evidence="1">Uncharacterized protein</fullName>
    </submittedName>
</protein>
<dbReference type="RefSeq" id="WP_176903378.1">
    <property type="nucleotide sequence ID" value="NZ_FNFB01000028.1"/>
</dbReference>
<evidence type="ECO:0000313" key="1">
    <source>
        <dbReference type="EMBL" id="SDL76012.1"/>
    </source>
</evidence>
<keyword evidence="2" id="KW-1185">Reference proteome</keyword>
<sequence length="46" mass="4916">MNLYSTNEPCPKCKAAAGQDCDPDCVLMQDPSEWVDDGISDADPGL</sequence>
<accession>A0A1G9MNZ5</accession>
<reference evidence="1 2" key="1">
    <citation type="submission" date="2016-10" db="EMBL/GenBank/DDBJ databases">
        <authorList>
            <person name="de Groot N.N."/>
        </authorList>
    </citation>
    <scope>NUCLEOTIDE SEQUENCE [LARGE SCALE GENOMIC DNA]</scope>
    <source>
        <strain evidence="1 2">CGMCC 4.5681</strain>
    </source>
</reference>
<evidence type="ECO:0000313" key="2">
    <source>
        <dbReference type="Proteomes" id="UP000198683"/>
    </source>
</evidence>
<proteinExistence type="predicted"/>
<organism evidence="1 2">
    <name type="scientific">Nonomuraea maritima</name>
    <dbReference type="NCBI Taxonomy" id="683260"/>
    <lineage>
        <taxon>Bacteria</taxon>
        <taxon>Bacillati</taxon>
        <taxon>Actinomycetota</taxon>
        <taxon>Actinomycetes</taxon>
        <taxon>Streptosporangiales</taxon>
        <taxon>Streptosporangiaceae</taxon>
        <taxon>Nonomuraea</taxon>
    </lineage>
</organism>
<dbReference type="AlphaFoldDB" id="A0A1G9MNZ5"/>
<gene>
    <name evidence="1" type="ORF">SAMN05421874_128123</name>
</gene>
<name>A0A1G9MNZ5_9ACTN</name>
<dbReference type="EMBL" id="FNFB01000028">
    <property type="protein sequence ID" value="SDL76012.1"/>
    <property type="molecule type" value="Genomic_DNA"/>
</dbReference>
<dbReference type="STRING" id="683260.SAMN05421874_128123"/>